<evidence type="ECO:0000256" key="2">
    <source>
        <dbReference type="ARBA" id="ARBA00022692"/>
    </source>
</evidence>
<gene>
    <name evidence="9" type="ORF">DBV05_g5973</name>
</gene>
<evidence type="ECO:0000256" key="4">
    <source>
        <dbReference type="ARBA" id="ARBA00023136"/>
    </source>
</evidence>
<comment type="similarity">
    <text evidence="5">Belongs to the SAT4 family.</text>
</comment>
<dbReference type="AlphaFoldDB" id="A0A5N5DC66"/>
<dbReference type="PANTHER" id="PTHR33048">
    <property type="entry name" value="PTH11-LIKE INTEGRAL MEMBRANE PROTEIN (AFU_ORTHOLOGUE AFUA_5G11245)"/>
    <property type="match status" value="1"/>
</dbReference>
<keyword evidence="3 7" id="KW-1133">Transmembrane helix</keyword>
<proteinExistence type="inferred from homology"/>
<sequence>MTYHDIDIPLPAFIAIDWICMTLALIPILLRFHLRRHQIQPQPFTRNLSDALIVLAWLSGIVLISINTWKNSLRQRFIHTPPSDLYYGVPRHLAANLLYVSWISLFFIYISLWSAKFALLAFYASLLRLQGRWARVTLICAAVFTAATFALHVALLTRWCTPTSSNWNIDGELCSAVHDIKSVTVSTAANVATDLAILCIPLFALASLRRDTNGYRKGALVSPSSSTSTSSSFLSLGAGSGTTWGKAELSGLAVVLIMAALSITSALARFITLELVQNVPKANITHTIDVWALVEIVASLLAVCLPSLRAFVRRWREGSKRGSRDSGVRKASMVPTADGSVRSDSIGTIIEMELGIGGGRLGAEMSPLSPAVLQQERADPGRMDARRVDSGFLSVEERMGTAHTSAERLL</sequence>
<evidence type="ECO:0000256" key="3">
    <source>
        <dbReference type="ARBA" id="ARBA00022989"/>
    </source>
</evidence>
<protein>
    <recommendedName>
        <fullName evidence="8">Rhodopsin domain-containing protein</fullName>
    </recommendedName>
</protein>
<evidence type="ECO:0000313" key="9">
    <source>
        <dbReference type="EMBL" id="KAB2575443.1"/>
    </source>
</evidence>
<reference evidence="9 10" key="1">
    <citation type="journal article" date="2019" name="Sci. Rep.">
        <title>A multi-omics analysis of the grapevine pathogen Lasiodiplodia theobromae reveals that temperature affects the expression of virulence- and pathogenicity-related genes.</title>
        <authorList>
            <person name="Felix C."/>
            <person name="Meneses R."/>
            <person name="Goncalves M.F.M."/>
            <person name="Tilleman L."/>
            <person name="Duarte A.S."/>
            <person name="Jorrin-Novo J.V."/>
            <person name="Van de Peer Y."/>
            <person name="Deforce D."/>
            <person name="Van Nieuwerburgh F."/>
            <person name="Esteves A.C."/>
            <person name="Alves A."/>
        </authorList>
    </citation>
    <scope>NUCLEOTIDE SEQUENCE [LARGE SCALE GENOMIC DNA]</scope>
    <source>
        <strain evidence="9 10">LA-SOL3</strain>
    </source>
</reference>
<dbReference type="Proteomes" id="UP000325902">
    <property type="component" value="Unassembled WGS sequence"/>
</dbReference>
<evidence type="ECO:0000313" key="10">
    <source>
        <dbReference type="Proteomes" id="UP000325902"/>
    </source>
</evidence>
<evidence type="ECO:0000256" key="6">
    <source>
        <dbReference type="SAM" id="MobiDB-lite"/>
    </source>
</evidence>
<dbReference type="Pfam" id="PF20684">
    <property type="entry name" value="Fung_rhodopsin"/>
    <property type="match status" value="1"/>
</dbReference>
<keyword evidence="10" id="KW-1185">Reference proteome</keyword>
<accession>A0A5N5DC66</accession>
<evidence type="ECO:0000256" key="7">
    <source>
        <dbReference type="SAM" id="Phobius"/>
    </source>
</evidence>
<feature type="transmembrane region" description="Helical" evidence="7">
    <location>
        <begin position="12"/>
        <end position="30"/>
    </location>
</feature>
<keyword evidence="4 7" id="KW-0472">Membrane</keyword>
<dbReference type="GO" id="GO:0016020">
    <property type="term" value="C:membrane"/>
    <property type="evidence" value="ECO:0007669"/>
    <property type="project" value="UniProtKB-SubCell"/>
</dbReference>
<feature type="transmembrane region" description="Helical" evidence="7">
    <location>
        <begin position="249"/>
        <end position="271"/>
    </location>
</feature>
<evidence type="ECO:0000259" key="8">
    <source>
        <dbReference type="Pfam" id="PF20684"/>
    </source>
</evidence>
<dbReference type="PANTHER" id="PTHR33048:SF92">
    <property type="entry name" value="INTEGRAL MEMBRANE PROTEIN"/>
    <property type="match status" value="1"/>
</dbReference>
<feature type="transmembrane region" description="Helical" evidence="7">
    <location>
        <begin position="136"/>
        <end position="157"/>
    </location>
</feature>
<dbReference type="InterPro" id="IPR049326">
    <property type="entry name" value="Rhodopsin_dom_fungi"/>
</dbReference>
<feature type="transmembrane region" description="Helical" evidence="7">
    <location>
        <begin position="291"/>
        <end position="312"/>
    </location>
</feature>
<dbReference type="EMBL" id="VCHE01000033">
    <property type="protein sequence ID" value="KAB2575443.1"/>
    <property type="molecule type" value="Genomic_DNA"/>
</dbReference>
<evidence type="ECO:0000256" key="1">
    <source>
        <dbReference type="ARBA" id="ARBA00004141"/>
    </source>
</evidence>
<comment type="subcellular location">
    <subcellularLocation>
        <location evidence="1">Membrane</location>
        <topology evidence="1">Multi-pass membrane protein</topology>
    </subcellularLocation>
</comment>
<name>A0A5N5DC66_9PEZI</name>
<comment type="caution">
    <text evidence="9">The sequence shown here is derived from an EMBL/GenBank/DDBJ whole genome shotgun (WGS) entry which is preliminary data.</text>
</comment>
<feature type="transmembrane region" description="Helical" evidence="7">
    <location>
        <begin position="51"/>
        <end position="69"/>
    </location>
</feature>
<dbReference type="OrthoDB" id="5372266at2759"/>
<feature type="region of interest" description="Disordered" evidence="6">
    <location>
        <begin position="320"/>
        <end position="340"/>
    </location>
</feature>
<evidence type="ECO:0000256" key="5">
    <source>
        <dbReference type="ARBA" id="ARBA00038359"/>
    </source>
</evidence>
<keyword evidence="2 7" id="KW-0812">Transmembrane</keyword>
<dbReference type="InterPro" id="IPR052337">
    <property type="entry name" value="SAT4-like"/>
</dbReference>
<organism evidence="9 10">
    <name type="scientific">Lasiodiplodia theobromae</name>
    <dbReference type="NCBI Taxonomy" id="45133"/>
    <lineage>
        <taxon>Eukaryota</taxon>
        <taxon>Fungi</taxon>
        <taxon>Dikarya</taxon>
        <taxon>Ascomycota</taxon>
        <taxon>Pezizomycotina</taxon>
        <taxon>Dothideomycetes</taxon>
        <taxon>Dothideomycetes incertae sedis</taxon>
        <taxon>Botryosphaeriales</taxon>
        <taxon>Botryosphaeriaceae</taxon>
        <taxon>Lasiodiplodia</taxon>
    </lineage>
</organism>
<feature type="transmembrane region" description="Helical" evidence="7">
    <location>
        <begin position="99"/>
        <end position="124"/>
    </location>
</feature>
<feature type="transmembrane region" description="Helical" evidence="7">
    <location>
        <begin position="188"/>
        <end position="208"/>
    </location>
</feature>
<feature type="domain" description="Rhodopsin" evidence="8">
    <location>
        <begin position="48"/>
        <end position="211"/>
    </location>
</feature>